<comment type="caution">
    <text evidence="1">The sequence shown here is derived from an EMBL/GenBank/DDBJ whole genome shotgun (WGS) entry which is preliminary data.</text>
</comment>
<name>A0ABT9ZWM0_9BACI</name>
<sequence>MNRSKVMYKNEMYFMLFEYASGQVEIKKENSYANDIKLVRKDEIHPVESLHNLQ</sequence>
<gene>
    <name evidence="1" type="ORF">J2S74_002646</name>
</gene>
<protein>
    <submittedName>
        <fullName evidence="1">Uncharacterized protein</fullName>
    </submittedName>
</protein>
<proteinExistence type="predicted"/>
<dbReference type="Proteomes" id="UP001230005">
    <property type="component" value="Unassembled WGS sequence"/>
</dbReference>
<organism evidence="1 2">
    <name type="scientific">Evansella vedderi</name>
    <dbReference type="NCBI Taxonomy" id="38282"/>
    <lineage>
        <taxon>Bacteria</taxon>
        <taxon>Bacillati</taxon>
        <taxon>Bacillota</taxon>
        <taxon>Bacilli</taxon>
        <taxon>Bacillales</taxon>
        <taxon>Bacillaceae</taxon>
        <taxon>Evansella</taxon>
    </lineage>
</organism>
<evidence type="ECO:0000313" key="2">
    <source>
        <dbReference type="Proteomes" id="UP001230005"/>
    </source>
</evidence>
<dbReference type="RefSeq" id="WP_307326207.1">
    <property type="nucleotide sequence ID" value="NZ_JAUSUG010000010.1"/>
</dbReference>
<keyword evidence="2" id="KW-1185">Reference proteome</keyword>
<dbReference type="EMBL" id="JAUSUG010000010">
    <property type="protein sequence ID" value="MDQ0255264.1"/>
    <property type="molecule type" value="Genomic_DNA"/>
</dbReference>
<accession>A0ABT9ZWM0</accession>
<evidence type="ECO:0000313" key="1">
    <source>
        <dbReference type="EMBL" id="MDQ0255264.1"/>
    </source>
</evidence>
<reference evidence="1 2" key="1">
    <citation type="submission" date="2023-07" db="EMBL/GenBank/DDBJ databases">
        <title>Genomic Encyclopedia of Type Strains, Phase IV (KMG-IV): sequencing the most valuable type-strain genomes for metagenomic binning, comparative biology and taxonomic classification.</title>
        <authorList>
            <person name="Goeker M."/>
        </authorList>
    </citation>
    <scope>NUCLEOTIDE SEQUENCE [LARGE SCALE GENOMIC DNA]</scope>
    <source>
        <strain evidence="1 2">DSM 9768</strain>
    </source>
</reference>